<dbReference type="VEuPathDB" id="FungiDB:jhhlp_002838"/>
<dbReference type="Proteomes" id="UP000233524">
    <property type="component" value="Unassembled WGS sequence"/>
</dbReference>
<evidence type="ECO:0000313" key="3">
    <source>
        <dbReference type="Proteomes" id="UP000233524"/>
    </source>
</evidence>
<evidence type="ECO:0000313" key="2">
    <source>
        <dbReference type="EMBL" id="PKS11077.1"/>
    </source>
</evidence>
<sequence length="81" mass="8579">MSVMRTMSRGDDRLAMSPRGPGGVSRIEDDTNGTKMQEAVAPVSFTASETLAKTGRSRCVVPAFLGFVPPTTWVPIIGSHG</sequence>
<dbReference type="AlphaFoldDB" id="A0A2N3NFA8"/>
<accession>A0A2N3NFA8</accession>
<evidence type="ECO:0000256" key="1">
    <source>
        <dbReference type="SAM" id="MobiDB-lite"/>
    </source>
</evidence>
<dbReference type="EMBL" id="NLAX01000008">
    <property type="protein sequence ID" value="PKS11077.1"/>
    <property type="molecule type" value="Genomic_DNA"/>
</dbReference>
<protein>
    <submittedName>
        <fullName evidence="2">Uncharacterized protein</fullName>
    </submittedName>
</protein>
<feature type="region of interest" description="Disordered" evidence="1">
    <location>
        <begin position="1"/>
        <end position="35"/>
    </location>
</feature>
<organism evidence="2 3">
    <name type="scientific">Lomentospora prolificans</name>
    <dbReference type="NCBI Taxonomy" id="41688"/>
    <lineage>
        <taxon>Eukaryota</taxon>
        <taxon>Fungi</taxon>
        <taxon>Dikarya</taxon>
        <taxon>Ascomycota</taxon>
        <taxon>Pezizomycotina</taxon>
        <taxon>Sordariomycetes</taxon>
        <taxon>Hypocreomycetidae</taxon>
        <taxon>Microascales</taxon>
        <taxon>Microascaceae</taxon>
        <taxon>Lomentospora</taxon>
    </lineage>
</organism>
<name>A0A2N3NFA8_9PEZI</name>
<reference evidence="2 3" key="1">
    <citation type="journal article" date="2017" name="G3 (Bethesda)">
        <title>First Draft Genome Sequence of the Pathogenic Fungus Lomentospora prolificans (Formerly Scedosporium prolificans).</title>
        <authorList>
            <person name="Luo R."/>
            <person name="Zimin A."/>
            <person name="Workman R."/>
            <person name="Fan Y."/>
            <person name="Pertea G."/>
            <person name="Grossman N."/>
            <person name="Wear M.P."/>
            <person name="Jia B."/>
            <person name="Miller H."/>
            <person name="Casadevall A."/>
            <person name="Timp W."/>
            <person name="Zhang S.X."/>
            <person name="Salzberg S.L."/>
        </authorList>
    </citation>
    <scope>NUCLEOTIDE SEQUENCE [LARGE SCALE GENOMIC DNA]</scope>
    <source>
        <strain evidence="2 3">JHH-5317</strain>
    </source>
</reference>
<proteinExistence type="predicted"/>
<keyword evidence="3" id="KW-1185">Reference proteome</keyword>
<dbReference type="InParanoid" id="A0A2N3NFA8"/>
<comment type="caution">
    <text evidence="2">The sequence shown here is derived from an EMBL/GenBank/DDBJ whole genome shotgun (WGS) entry which is preliminary data.</text>
</comment>
<gene>
    <name evidence="2" type="ORF">jhhlp_002838</name>
</gene>